<reference evidence="6 7" key="1">
    <citation type="submission" date="2022-07" db="EMBL/GenBank/DDBJ databases">
        <title>Mucilaginibacter sp. JC4.</title>
        <authorList>
            <person name="Le V."/>
            <person name="Ko S.-R."/>
            <person name="Ahn C.-Y."/>
            <person name="Oh H.-M."/>
        </authorList>
    </citation>
    <scope>NUCLEOTIDE SEQUENCE [LARGE SCALE GENOMIC DNA]</scope>
    <source>
        <strain evidence="6 7">JC4</strain>
    </source>
</reference>
<feature type="transmembrane region" description="Helical" evidence="1">
    <location>
        <begin position="12"/>
        <end position="29"/>
    </location>
</feature>
<dbReference type="InterPro" id="IPR048405">
    <property type="entry name" value="GldM_Ig-like-1"/>
</dbReference>
<dbReference type="RefSeq" id="WP_256541763.1">
    <property type="nucleotide sequence ID" value="NZ_JANHOH010000017.1"/>
</dbReference>
<evidence type="ECO:0000259" key="3">
    <source>
        <dbReference type="Pfam" id="PF12081"/>
    </source>
</evidence>
<dbReference type="InterPro" id="IPR022719">
    <property type="entry name" value="Motility-assoc_prot_GldM_C"/>
</dbReference>
<proteinExistence type="predicted"/>
<dbReference type="Pfam" id="PF12080">
    <property type="entry name" value="GldM_4th"/>
    <property type="match status" value="1"/>
</dbReference>
<dbReference type="InterPro" id="IPR022720">
    <property type="entry name" value="Motility-assoc_prot_GldM_N"/>
</dbReference>
<feature type="domain" description="Gliding motility-associated protein GldM first immunoglobulin-like" evidence="4">
    <location>
        <begin position="220"/>
        <end position="317"/>
    </location>
</feature>
<feature type="domain" description="Gliding motility-associated protein GldM N-terminal" evidence="3">
    <location>
        <begin position="33"/>
        <end position="217"/>
    </location>
</feature>
<evidence type="ECO:0000259" key="4">
    <source>
        <dbReference type="Pfam" id="PF21601"/>
    </source>
</evidence>
<evidence type="ECO:0000313" key="6">
    <source>
        <dbReference type="EMBL" id="MCQ6961597.1"/>
    </source>
</evidence>
<gene>
    <name evidence="6" type="primary">gldM</name>
    <name evidence="6" type="ORF">NPE20_26730</name>
</gene>
<name>A0ABT1TAZ2_9SPHI</name>
<keyword evidence="7" id="KW-1185">Reference proteome</keyword>
<accession>A0ABT1TAZ2</accession>
<dbReference type="Pfam" id="PF12081">
    <property type="entry name" value="GldM_1st"/>
    <property type="match status" value="1"/>
</dbReference>
<dbReference type="InterPro" id="IPR019859">
    <property type="entry name" value="Motility-assoc_prot_GldM"/>
</dbReference>
<dbReference type="NCBIfam" id="TIGR03517">
    <property type="entry name" value="GldM_gliding"/>
    <property type="match status" value="1"/>
</dbReference>
<feature type="domain" description="Gliding motility-associated protein GldM C-terminal" evidence="2">
    <location>
        <begin position="399"/>
        <end position="503"/>
    </location>
</feature>
<evidence type="ECO:0000256" key="1">
    <source>
        <dbReference type="SAM" id="Phobius"/>
    </source>
</evidence>
<comment type="caution">
    <text evidence="6">The sequence shown here is derived from an EMBL/GenBank/DDBJ whole genome shotgun (WGS) entry which is preliminary data.</text>
</comment>
<evidence type="ECO:0000259" key="2">
    <source>
        <dbReference type="Pfam" id="PF12080"/>
    </source>
</evidence>
<dbReference type="Pfam" id="PF21602">
    <property type="entry name" value="GldM_3rd"/>
    <property type="match status" value="1"/>
</dbReference>
<dbReference type="InterPro" id="IPR048406">
    <property type="entry name" value="GldM_Ig-like-2"/>
</dbReference>
<dbReference type="EMBL" id="JANHOH010000017">
    <property type="protein sequence ID" value="MCQ6961597.1"/>
    <property type="molecule type" value="Genomic_DNA"/>
</dbReference>
<evidence type="ECO:0000259" key="5">
    <source>
        <dbReference type="Pfam" id="PF21602"/>
    </source>
</evidence>
<dbReference type="Proteomes" id="UP001204376">
    <property type="component" value="Unassembled WGS sequence"/>
</dbReference>
<sequence>MAGGKETPRQRMIGILYLVLLGLIALNVPDSLLDSFRNITKSLDASRRNVTTSLETTYSAFEATKLKEQPEKAGQLLAKAKEATKIAGELNSYVEELKVEMTKKGGDYNPDIDDVSARESLDISSEVMINGKKADVLKQKIESTKSRLLTLLGKDSVGIKFSLNADDLGSRPGYPKKSWQQAYFGEGIPLGAALTTLAKIQTDNKNAENEVVKRILGKVDQAQVTLNQFKAVAVAPTSYVLSGQQYKAEIFLTAYDKNSDPTITVGGSPIPTSNGVGTYTTTASGEGVRNWTGQLLVKQVDGPPKAYPISGSYMVAKPSAVVSPDKMNVLYIGVPNPLSVSAPGVPKESIKVSMSGGSLSGANGHYIATVRSIGAAKVTVLGDKGLVLGSTDFRVKRIPDPKPMFAGKSGGNTSAANLRAQDRVFAKLDNFDFDAKFNVTRFTLIVIKPRQDAIIYSATGSELTGAMRSAMSGVTPGSTVVFKEIIAVGPDGTQRGLDPIVLTAN</sequence>
<keyword evidence="1" id="KW-1133">Transmembrane helix</keyword>
<feature type="domain" description="Gliding motility-associated protein GldM second immunoglobulin-like" evidence="5">
    <location>
        <begin position="319"/>
        <end position="396"/>
    </location>
</feature>
<protein>
    <submittedName>
        <fullName evidence="6">Gliding motility protein GldM</fullName>
    </submittedName>
</protein>
<organism evidence="6 7">
    <name type="scientific">Mucilaginibacter aquariorum</name>
    <dbReference type="NCBI Taxonomy" id="2967225"/>
    <lineage>
        <taxon>Bacteria</taxon>
        <taxon>Pseudomonadati</taxon>
        <taxon>Bacteroidota</taxon>
        <taxon>Sphingobacteriia</taxon>
        <taxon>Sphingobacteriales</taxon>
        <taxon>Sphingobacteriaceae</taxon>
        <taxon>Mucilaginibacter</taxon>
    </lineage>
</organism>
<evidence type="ECO:0000313" key="7">
    <source>
        <dbReference type="Proteomes" id="UP001204376"/>
    </source>
</evidence>
<dbReference type="Pfam" id="PF21601">
    <property type="entry name" value="GldM_2nd"/>
    <property type="match status" value="1"/>
</dbReference>
<keyword evidence="1" id="KW-0472">Membrane</keyword>
<keyword evidence="1" id="KW-0812">Transmembrane</keyword>